<dbReference type="EMBL" id="JBHSPH010000002">
    <property type="protein sequence ID" value="MFC5861956.1"/>
    <property type="molecule type" value="Genomic_DNA"/>
</dbReference>
<sequence length="260" mass="29777">MDHRAATVMKQGAQSSRLRVVTYNIHKCRGFDRRVLPKRIISVLQELNADVMCLQEVVNAPDHGLRYDQAGDIARAFPDFTPCFGANRKIYNGTYGNLTLSRLPVLAWKNTDITQKREPRGVLRTDLSLGGDRLLHTFNVHLGTGYMERRYQAKRLMSQDILGDPQLHQSRLVLGDFNEWTNGLTTRLMRESFSTFQPRHALKFPNTFPGMLPFTTLDHCYYEPPLELQETMLWRSRTALVASDHLPLLADFQLPAFSVS</sequence>
<comment type="caution">
    <text evidence="2">The sequence shown here is derived from an EMBL/GenBank/DDBJ whole genome shotgun (WGS) entry which is preliminary data.</text>
</comment>
<gene>
    <name evidence="2" type="ORF">ACFPT7_06600</name>
</gene>
<dbReference type="Gene3D" id="3.60.10.10">
    <property type="entry name" value="Endonuclease/exonuclease/phosphatase"/>
    <property type="match status" value="1"/>
</dbReference>
<evidence type="ECO:0000313" key="3">
    <source>
        <dbReference type="Proteomes" id="UP001596091"/>
    </source>
</evidence>
<protein>
    <submittedName>
        <fullName evidence="2">Endonuclease/exonuclease/phosphatase family protein</fullName>
    </submittedName>
</protein>
<keyword evidence="2" id="KW-0378">Hydrolase</keyword>
<dbReference type="GO" id="GO:0004519">
    <property type="term" value="F:endonuclease activity"/>
    <property type="evidence" value="ECO:0007669"/>
    <property type="project" value="UniProtKB-KW"/>
</dbReference>
<dbReference type="Proteomes" id="UP001596091">
    <property type="component" value="Unassembled WGS sequence"/>
</dbReference>
<evidence type="ECO:0000259" key="1">
    <source>
        <dbReference type="Pfam" id="PF03372"/>
    </source>
</evidence>
<dbReference type="PANTHER" id="PTHR14859">
    <property type="entry name" value="CALCOFLUOR WHITE HYPERSENSITIVE PROTEIN PRECURSOR"/>
    <property type="match status" value="1"/>
</dbReference>
<name>A0ABW1ECC5_9BACT</name>
<reference evidence="3" key="1">
    <citation type="journal article" date="2019" name="Int. J. Syst. Evol. Microbiol.">
        <title>The Global Catalogue of Microorganisms (GCM) 10K type strain sequencing project: providing services to taxonomists for standard genome sequencing and annotation.</title>
        <authorList>
            <consortium name="The Broad Institute Genomics Platform"/>
            <consortium name="The Broad Institute Genome Sequencing Center for Infectious Disease"/>
            <person name="Wu L."/>
            <person name="Ma J."/>
        </authorList>
    </citation>
    <scope>NUCLEOTIDE SEQUENCE [LARGE SCALE GENOMIC DNA]</scope>
    <source>
        <strain evidence="3">JCM 4087</strain>
    </source>
</reference>
<dbReference type="SUPFAM" id="SSF56219">
    <property type="entry name" value="DNase I-like"/>
    <property type="match status" value="1"/>
</dbReference>
<dbReference type="Pfam" id="PF03372">
    <property type="entry name" value="Exo_endo_phos"/>
    <property type="match status" value="1"/>
</dbReference>
<dbReference type="InterPro" id="IPR036691">
    <property type="entry name" value="Endo/exonu/phosph_ase_sf"/>
</dbReference>
<dbReference type="InterPro" id="IPR051916">
    <property type="entry name" value="GPI-anchor_lipid_remodeler"/>
</dbReference>
<dbReference type="PANTHER" id="PTHR14859:SF1">
    <property type="entry name" value="PGAP2-INTERACTING PROTEIN"/>
    <property type="match status" value="1"/>
</dbReference>
<dbReference type="RefSeq" id="WP_263337854.1">
    <property type="nucleotide sequence ID" value="NZ_JAGSYH010000004.1"/>
</dbReference>
<organism evidence="2 3">
    <name type="scientific">Acidicapsa dinghuensis</name>
    <dbReference type="NCBI Taxonomy" id="2218256"/>
    <lineage>
        <taxon>Bacteria</taxon>
        <taxon>Pseudomonadati</taxon>
        <taxon>Acidobacteriota</taxon>
        <taxon>Terriglobia</taxon>
        <taxon>Terriglobales</taxon>
        <taxon>Acidobacteriaceae</taxon>
        <taxon>Acidicapsa</taxon>
    </lineage>
</organism>
<keyword evidence="2" id="KW-0255">Endonuclease</keyword>
<keyword evidence="3" id="KW-1185">Reference proteome</keyword>
<proteinExistence type="predicted"/>
<keyword evidence="2" id="KW-0540">Nuclease</keyword>
<evidence type="ECO:0000313" key="2">
    <source>
        <dbReference type="EMBL" id="MFC5861956.1"/>
    </source>
</evidence>
<feature type="domain" description="Endonuclease/exonuclease/phosphatase" evidence="1">
    <location>
        <begin position="21"/>
        <end position="245"/>
    </location>
</feature>
<accession>A0ABW1ECC5</accession>
<dbReference type="InterPro" id="IPR005135">
    <property type="entry name" value="Endo/exonuclease/phosphatase"/>
</dbReference>